<dbReference type="STRING" id="180498.A0A067KJ22"/>
<dbReference type="Pfam" id="PF14009">
    <property type="entry name" value="PADRE"/>
    <property type="match status" value="1"/>
</dbReference>
<dbReference type="Proteomes" id="UP000027138">
    <property type="component" value="Unassembled WGS sequence"/>
</dbReference>
<sequence>MGACASSQSEIRSRSPSSSTIKIIDNDGKLQELKQPIKAGDITAKNPDSFLCSSESMYLGMCIPHVPEEEELQLDQIYFLLPQCQAHKPLSLPHLCSLAVKASSALGLASFPVSESHGYVRVSLFPVENLWPWKCRN</sequence>
<evidence type="ECO:0000256" key="1">
    <source>
        <dbReference type="SAM" id="MobiDB-lite"/>
    </source>
</evidence>
<dbReference type="EMBL" id="KK914593">
    <property type="protein sequence ID" value="KDP31829.1"/>
    <property type="molecule type" value="Genomic_DNA"/>
</dbReference>
<feature type="region of interest" description="Disordered" evidence="1">
    <location>
        <begin position="1"/>
        <end position="20"/>
    </location>
</feature>
<name>A0A067KJ22_JATCU</name>
<dbReference type="InterPro" id="IPR025322">
    <property type="entry name" value="PADRE_dom"/>
</dbReference>
<proteinExistence type="predicted"/>
<accession>A0A067KJ22</accession>
<dbReference type="PANTHER" id="PTHR33052">
    <property type="entry name" value="DUF4228 DOMAIN PROTEIN-RELATED"/>
    <property type="match status" value="1"/>
</dbReference>
<keyword evidence="3" id="KW-1185">Reference proteome</keyword>
<dbReference type="OrthoDB" id="1919386at2759"/>
<organism evidence="2 3">
    <name type="scientific">Jatropha curcas</name>
    <name type="common">Barbados nut</name>
    <dbReference type="NCBI Taxonomy" id="180498"/>
    <lineage>
        <taxon>Eukaryota</taxon>
        <taxon>Viridiplantae</taxon>
        <taxon>Streptophyta</taxon>
        <taxon>Embryophyta</taxon>
        <taxon>Tracheophyta</taxon>
        <taxon>Spermatophyta</taxon>
        <taxon>Magnoliopsida</taxon>
        <taxon>eudicotyledons</taxon>
        <taxon>Gunneridae</taxon>
        <taxon>Pentapetalae</taxon>
        <taxon>rosids</taxon>
        <taxon>fabids</taxon>
        <taxon>Malpighiales</taxon>
        <taxon>Euphorbiaceae</taxon>
        <taxon>Crotonoideae</taxon>
        <taxon>Jatropheae</taxon>
        <taxon>Jatropha</taxon>
    </lineage>
</organism>
<reference evidence="2 3" key="1">
    <citation type="journal article" date="2014" name="PLoS ONE">
        <title>Global Analysis of Gene Expression Profiles in Physic Nut (Jatropha curcas L.) Seedlings Exposed to Salt Stress.</title>
        <authorList>
            <person name="Zhang L."/>
            <person name="Zhang C."/>
            <person name="Wu P."/>
            <person name="Chen Y."/>
            <person name="Li M."/>
            <person name="Jiang H."/>
            <person name="Wu G."/>
        </authorList>
    </citation>
    <scope>NUCLEOTIDE SEQUENCE [LARGE SCALE GENOMIC DNA]</scope>
    <source>
        <strain evidence="3">cv. GZQX0401</strain>
        <tissue evidence="2">Young leaves</tissue>
    </source>
</reference>
<evidence type="ECO:0000313" key="3">
    <source>
        <dbReference type="Proteomes" id="UP000027138"/>
    </source>
</evidence>
<gene>
    <name evidence="2" type="ORF">JCGZ_12290</name>
</gene>
<dbReference type="AlphaFoldDB" id="A0A067KJ22"/>
<evidence type="ECO:0000313" key="2">
    <source>
        <dbReference type="EMBL" id="KDP31829.1"/>
    </source>
</evidence>
<protein>
    <submittedName>
        <fullName evidence="2">Uncharacterized protein</fullName>
    </submittedName>
</protein>